<feature type="chain" id="PRO_5016381440" description="WxL domain-containing protein" evidence="1">
    <location>
        <begin position="31"/>
        <end position="296"/>
    </location>
</feature>
<proteinExistence type="predicted"/>
<evidence type="ECO:0000313" key="3">
    <source>
        <dbReference type="Proteomes" id="UP000246894"/>
    </source>
</evidence>
<dbReference type="KEGG" id="aum:AURMO_01392"/>
<dbReference type="Proteomes" id="UP000246894">
    <property type="component" value="Chromosome"/>
</dbReference>
<dbReference type="EMBL" id="CP023994">
    <property type="protein sequence ID" value="AWR21982.1"/>
    <property type="molecule type" value="Genomic_DNA"/>
</dbReference>
<evidence type="ECO:0000256" key="1">
    <source>
        <dbReference type="SAM" id="SignalP"/>
    </source>
</evidence>
<evidence type="ECO:0008006" key="4">
    <source>
        <dbReference type="Google" id="ProtNLM"/>
    </source>
</evidence>
<organism evidence="2 3">
    <name type="scientific">Aurantimicrobium photophilum</name>
    <dbReference type="NCBI Taxonomy" id="1987356"/>
    <lineage>
        <taxon>Bacteria</taxon>
        <taxon>Bacillati</taxon>
        <taxon>Actinomycetota</taxon>
        <taxon>Actinomycetes</taxon>
        <taxon>Micrococcales</taxon>
        <taxon>Microbacteriaceae</taxon>
        <taxon>Aurantimicrobium</taxon>
    </lineage>
</organism>
<keyword evidence="1" id="KW-0732">Signal</keyword>
<name>A0A2Z3S7T9_9MICO</name>
<dbReference type="AlphaFoldDB" id="A0A2Z3S7T9"/>
<gene>
    <name evidence="2" type="ORF">AURMO_01392</name>
</gene>
<dbReference type="OrthoDB" id="5099901at2"/>
<feature type="signal peptide" evidence="1">
    <location>
        <begin position="1"/>
        <end position="30"/>
    </location>
</feature>
<sequence precursor="true">MRFFTAIRTAALTVLAVSVVVLGSWSSAQATSVASPDISFTVNVVDSSSTPSGSGNTLATARYSVTVSGLLVGSQIHILVDTNPTPIAAGVADGTGTYTVTTALPTDLAVGGHDIFAEGTTAAGVPFRNAIASLNVSGAGLVTPGSTGDGTLSLVVPAGAATTLGTTVLVNNVSTSTGMLGQISVNDQRTVSKQGWTMYADVTNFVLSTDNTVTISKSQLGTAPQLVAGSTEASGISLGTATLAGAAAYPMIFADAAAQASSVGHSTFDAALTFVAPPEYPVGTYNATVTITLVSK</sequence>
<keyword evidence="3" id="KW-1185">Reference proteome</keyword>
<evidence type="ECO:0000313" key="2">
    <source>
        <dbReference type="EMBL" id="AWR21982.1"/>
    </source>
</evidence>
<protein>
    <recommendedName>
        <fullName evidence="4">WxL domain-containing protein</fullName>
    </recommendedName>
</protein>
<accession>A0A2Z3S7T9</accession>
<dbReference type="RefSeq" id="WP_110234338.1">
    <property type="nucleotide sequence ID" value="NZ_CP023994.1"/>
</dbReference>
<reference evidence="2 3" key="1">
    <citation type="submission" date="2017-10" db="EMBL/GenBank/DDBJ databases">
        <title>Genome of an Actinobacterium that displays light-enhanced growth.</title>
        <authorList>
            <person name="Maresca J.A."/>
            <person name="Hempel P."/>
            <person name="Shevchenko O."/>
            <person name="Miller K.J."/>
            <person name="Hahn M.W."/>
        </authorList>
    </citation>
    <scope>NUCLEOTIDE SEQUENCE [LARGE SCALE GENOMIC DNA]</scope>
    <source>
        <strain evidence="2 3">MWH-Mo1</strain>
    </source>
</reference>